<feature type="region of interest" description="Disordered" evidence="1">
    <location>
        <begin position="1"/>
        <end position="85"/>
    </location>
</feature>
<dbReference type="STRING" id="392015.SAMN05421543_10775"/>
<accession>A0A1I7IS32</accession>
<feature type="compositionally biased region" description="Basic residues" evidence="1">
    <location>
        <begin position="44"/>
        <end position="57"/>
    </location>
</feature>
<sequence length="264" mass="26853">MGRIAMAVGGMARGRAGKRARRDPRHRLGRGVRMQTAATDGLRRRVRGPRPSRRAVLPRRQGQRPGRLLPQRRNGETGRRAGRPPLGWKRAAWVTRAPRRGFALGWIVPIGQVRIGMDAARTATEGIAAAAHTSAMEEIAAATTAMDGPRARAAGTRPHRAGVPAWTAARAAAMTATETPAGGPPAGGPAVVRADPAGTAVLAAASAALAGLAAGAGPAVSRKAGIAAHAGISAVASAEPAVAAGRAALAVAPAGGLPRWPRNR</sequence>
<gene>
    <name evidence="2" type="ORF">SAMN05421543_10775</name>
</gene>
<dbReference type="Proteomes" id="UP000183508">
    <property type="component" value="Unassembled WGS sequence"/>
</dbReference>
<evidence type="ECO:0000313" key="3">
    <source>
        <dbReference type="Proteomes" id="UP000183508"/>
    </source>
</evidence>
<dbReference type="AlphaFoldDB" id="A0A1I7IS32"/>
<proteinExistence type="predicted"/>
<name>A0A1I7IS32_9BACL</name>
<evidence type="ECO:0000313" key="2">
    <source>
        <dbReference type="EMBL" id="SFU75707.1"/>
    </source>
</evidence>
<feature type="compositionally biased region" description="Low complexity" evidence="1">
    <location>
        <begin position="1"/>
        <end position="14"/>
    </location>
</feature>
<evidence type="ECO:0000256" key="1">
    <source>
        <dbReference type="SAM" id="MobiDB-lite"/>
    </source>
</evidence>
<organism evidence="2 3">
    <name type="scientific">Alicyclobacillus macrosporangiidus</name>
    <dbReference type="NCBI Taxonomy" id="392015"/>
    <lineage>
        <taxon>Bacteria</taxon>
        <taxon>Bacillati</taxon>
        <taxon>Bacillota</taxon>
        <taxon>Bacilli</taxon>
        <taxon>Bacillales</taxon>
        <taxon>Alicyclobacillaceae</taxon>
        <taxon>Alicyclobacillus</taxon>
    </lineage>
</organism>
<dbReference type="EMBL" id="FPBV01000007">
    <property type="protein sequence ID" value="SFU75707.1"/>
    <property type="molecule type" value="Genomic_DNA"/>
</dbReference>
<keyword evidence="3" id="KW-1185">Reference proteome</keyword>
<protein>
    <submittedName>
        <fullName evidence="2">Uncharacterized protein</fullName>
    </submittedName>
</protein>
<feature type="compositionally biased region" description="Basic residues" evidence="1">
    <location>
        <begin position="15"/>
        <end position="30"/>
    </location>
</feature>
<reference evidence="3" key="1">
    <citation type="submission" date="2016-10" db="EMBL/GenBank/DDBJ databases">
        <authorList>
            <person name="Varghese N."/>
        </authorList>
    </citation>
    <scope>NUCLEOTIDE SEQUENCE [LARGE SCALE GENOMIC DNA]</scope>
    <source>
        <strain evidence="3">DSM 17980</strain>
    </source>
</reference>